<gene>
    <name evidence="3 5" type="primary">bipA</name>
    <name evidence="5" type="ORF">NSJP_0578</name>
</gene>
<dbReference type="FunFam" id="3.40.50.300:FF:000055">
    <property type="entry name" value="GTP-binding protein TypA"/>
    <property type="match status" value="1"/>
</dbReference>
<dbReference type="STRING" id="1325564.NSJP_0578"/>
<dbReference type="Pfam" id="PF22042">
    <property type="entry name" value="EF-G_D2"/>
    <property type="match status" value="1"/>
</dbReference>
<dbReference type="AlphaFoldDB" id="A0A1W1I173"/>
<comment type="function">
    <text evidence="3">A 50S ribosomal subunit assembly protein with GTPase activity, required for 50S subunit assembly at low temperatures, may also play a role in translation. Binds GTP and analogs. Binds the 70S ribosome between the 30S and 50S subunits, in a similar position as ribosome-bound EF-G; it contacts a number of ribosomal proteins, both rRNAs and the A-site tRNA.</text>
</comment>
<dbReference type="FunFam" id="3.30.70.870:FF:000003">
    <property type="entry name" value="GTP-binding protein TypA"/>
    <property type="match status" value="1"/>
</dbReference>
<dbReference type="GO" id="GO:0005829">
    <property type="term" value="C:cytosol"/>
    <property type="evidence" value="ECO:0007669"/>
    <property type="project" value="TreeGrafter"/>
</dbReference>
<dbReference type="Gene3D" id="3.40.50.300">
    <property type="entry name" value="P-loop containing nucleotide triphosphate hydrolases"/>
    <property type="match status" value="1"/>
</dbReference>
<dbReference type="Pfam" id="PF00679">
    <property type="entry name" value="EFG_C"/>
    <property type="match status" value="1"/>
</dbReference>
<dbReference type="FunFam" id="2.40.50.250:FF:000001">
    <property type="entry name" value="GTP-binding protein TypA"/>
    <property type="match status" value="1"/>
</dbReference>
<dbReference type="CDD" id="cd01891">
    <property type="entry name" value="TypA_BipA"/>
    <property type="match status" value="1"/>
</dbReference>
<dbReference type="InterPro" id="IPR027417">
    <property type="entry name" value="P-loop_NTPase"/>
</dbReference>
<feature type="binding site" evidence="3">
    <location>
        <begin position="73"/>
        <end position="78"/>
    </location>
    <ligand>
        <name>GTP</name>
        <dbReference type="ChEBI" id="CHEBI:37565"/>
    </ligand>
</feature>
<keyword evidence="6" id="KW-1185">Reference proteome</keyword>
<organism evidence="5 6">
    <name type="scientific">Nitrospira japonica</name>
    <dbReference type="NCBI Taxonomy" id="1325564"/>
    <lineage>
        <taxon>Bacteria</taxon>
        <taxon>Pseudomonadati</taxon>
        <taxon>Nitrospirota</taxon>
        <taxon>Nitrospiria</taxon>
        <taxon>Nitrospirales</taxon>
        <taxon>Nitrospiraceae</taxon>
        <taxon>Nitrospira</taxon>
    </lineage>
</organism>
<dbReference type="FunFam" id="3.30.70.240:FF:000002">
    <property type="entry name" value="GTP-binding protein TypA"/>
    <property type="match status" value="1"/>
</dbReference>
<keyword evidence="3" id="KW-0699">rRNA-binding</keyword>
<reference evidence="5 6" key="1">
    <citation type="submission" date="2017-03" db="EMBL/GenBank/DDBJ databases">
        <authorList>
            <person name="Afonso C.L."/>
            <person name="Miller P.J."/>
            <person name="Scott M.A."/>
            <person name="Spackman E."/>
            <person name="Goraichik I."/>
            <person name="Dimitrov K.M."/>
            <person name="Suarez D.L."/>
            <person name="Swayne D.E."/>
        </authorList>
    </citation>
    <scope>NUCLEOTIDE SEQUENCE [LARGE SCALE GENOMIC DNA]</scope>
    <source>
        <strain evidence="5">Genome sequencing of Nitrospira japonica strain NJ11</strain>
    </source>
</reference>
<evidence type="ECO:0000256" key="2">
    <source>
        <dbReference type="ARBA" id="ARBA00023134"/>
    </source>
</evidence>
<dbReference type="GO" id="GO:0000049">
    <property type="term" value="F:tRNA binding"/>
    <property type="evidence" value="ECO:0007669"/>
    <property type="project" value="UniProtKB-KW"/>
</dbReference>
<dbReference type="SUPFAM" id="SSF52540">
    <property type="entry name" value="P-loop containing nucleoside triphosphate hydrolases"/>
    <property type="match status" value="1"/>
</dbReference>
<dbReference type="PRINTS" id="PR00315">
    <property type="entry name" value="ELONGATNFCT"/>
</dbReference>
<comment type="subunit">
    <text evidence="3">Monomer.</text>
</comment>
<dbReference type="NCBIfam" id="TIGR01394">
    <property type="entry name" value="TypA_BipA"/>
    <property type="match status" value="1"/>
</dbReference>
<feature type="binding site" evidence="3">
    <location>
        <begin position="186"/>
        <end position="189"/>
    </location>
    <ligand>
        <name>GTP</name>
        <dbReference type="ChEBI" id="CHEBI:37565"/>
    </ligand>
</feature>
<dbReference type="EC" id="3.6.5.-" evidence="3"/>
<dbReference type="InterPro" id="IPR031157">
    <property type="entry name" value="G_TR_CS"/>
</dbReference>
<dbReference type="SUPFAM" id="SSF50447">
    <property type="entry name" value="Translation proteins"/>
    <property type="match status" value="1"/>
</dbReference>
<dbReference type="SUPFAM" id="SSF54980">
    <property type="entry name" value="EF-G C-terminal domain-like"/>
    <property type="match status" value="2"/>
</dbReference>
<dbReference type="InterPro" id="IPR047042">
    <property type="entry name" value="BipA_II"/>
</dbReference>
<dbReference type="GO" id="GO:0019843">
    <property type="term" value="F:rRNA binding"/>
    <property type="evidence" value="ECO:0007669"/>
    <property type="project" value="UniProtKB-KW"/>
</dbReference>
<sequence length="667" mass="74603">MEFTIPREVRKLKQTAVSVPLVPLRDLRVYCCATPDRGRLFFRRTNRQTMSHSRAPHDRRNDIRNIAIIAHVDHGKTTLVDALLRQTRVHRKIEDMGERIMDSMDQERERGITIRAKNASVTYQDVKINIVDTPGHADFGGEVERTLRMVDGVLILVDAKEGPMPQTTFVLRKALALGHKAIVVINKIDRPDAVIDDVVNRTFDLFVHLNATDEQLDFPIVYTSAIKGLATLDVNKPGTDITPLLDTVLQKIPAPAVHAKAPLQILVLALAYDSYKGKMAVGKIQSGSIARRQQVVVVGKEGVQYPGRVSDLAVYSGLERTDIEQAEAGEIVAIAGLDQVNIGDTIADAEQPVALPRVTIDEPTVQMSFSVNNSPFAGREGKFLTSRHLRERLFKELETNVSLRVQETDSADRFLVAGRGELHLGVLIEQMRREGYELQVSQPEVILHRDGGKVTEPYEELTIQVPETYQGAVIEEVGKRRGEMRHMRLVHSDAGPSEMHLEYHIPTRGIMGLKNILLAKTRGTVIMHHVFKSYEAADEQDLLITPHGSLCAFEDGVSTAYALFMTQERGVMFIGPGVEVYRGMVVGENSRDEDLDVNVCKEKHLSNMRASGSDEALILTPPREMSLEFALEYIGQDELVEVTPQNLRIRKRLLNPEDRRKARKAGK</sequence>
<dbReference type="Pfam" id="PF21018">
    <property type="entry name" value="BipA_C"/>
    <property type="match status" value="1"/>
</dbReference>
<keyword evidence="3" id="KW-0378">Hydrolase</keyword>
<dbReference type="CDD" id="cd03691">
    <property type="entry name" value="BipA_TypA_II"/>
    <property type="match status" value="1"/>
</dbReference>
<comment type="subcellular location">
    <subcellularLocation>
        <location evidence="3">Cytoplasm</location>
    </subcellularLocation>
    <text evidence="3">Binds to ribosomes.</text>
</comment>
<dbReference type="InterPro" id="IPR006298">
    <property type="entry name" value="BipA"/>
</dbReference>
<dbReference type="InterPro" id="IPR042116">
    <property type="entry name" value="TypA/BipA_C"/>
</dbReference>
<dbReference type="PROSITE" id="PS00301">
    <property type="entry name" value="G_TR_1"/>
    <property type="match status" value="1"/>
</dbReference>
<dbReference type="NCBIfam" id="TIGR00231">
    <property type="entry name" value="small_GTP"/>
    <property type="match status" value="1"/>
</dbReference>
<keyword evidence="3" id="KW-0694">RNA-binding</keyword>
<dbReference type="InterPro" id="IPR047043">
    <property type="entry name" value="BipA_III"/>
</dbReference>
<dbReference type="PANTHER" id="PTHR42908:SF8">
    <property type="entry name" value="TR-TYPE G DOMAIN-CONTAINING PROTEIN"/>
    <property type="match status" value="1"/>
</dbReference>
<dbReference type="Proteomes" id="UP000192042">
    <property type="component" value="Chromosome I"/>
</dbReference>
<dbReference type="Gene3D" id="3.30.70.240">
    <property type="match status" value="1"/>
</dbReference>
<dbReference type="InterPro" id="IPR035651">
    <property type="entry name" value="BipA_V"/>
</dbReference>
<feature type="domain" description="Tr-type G" evidence="4">
    <location>
        <begin position="61"/>
        <end position="256"/>
    </location>
</feature>
<dbReference type="KEGG" id="nja:NSJP_0578"/>
<dbReference type="Pfam" id="PF00009">
    <property type="entry name" value="GTP_EFTU"/>
    <property type="match status" value="1"/>
</dbReference>
<keyword evidence="3" id="KW-0820">tRNA-binding</keyword>
<evidence type="ECO:0000313" key="6">
    <source>
        <dbReference type="Proteomes" id="UP000192042"/>
    </source>
</evidence>
<dbReference type="Gene3D" id="2.40.50.250">
    <property type="entry name" value="bipa protein"/>
    <property type="match status" value="1"/>
</dbReference>
<dbReference type="Gene3D" id="3.30.70.870">
    <property type="entry name" value="Elongation Factor G (Translational Gtpase), domain 3"/>
    <property type="match status" value="1"/>
</dbReference>
<evidence type="ECO:0000256" key="1">
    <source>
        <dbReference type="ARBA" id="ARBA00022741"/>
    </source>
</evidence>
<dbReference type="CDD" id="cd03710">
    <property type="entry name" value="BipA_TypA_C"/>
    <property type="match status" value="1"/>
</dbReference>
<keyword evidence="3" id="KW-0963">Cytoplasm</keyword>
<dbReference type="InterPro" id="IPR000640">
    <property type="entry name" value="EFG_V-like"/>
</dbReference>
<dbReference type="HAMAP" id="MF_00849">
    <property type="entry name" value="BipA"/>
    <property type="match status" value="1"/>
</dbReference>
<protein>
    <recommendedName>
        <fullName evidence="3">Large ribosomal subunit assembly factor BipA</fullName>
        <ecNumber evidence="3">3.6.5.-</ecNumber>
    </recommendedName>
    <alternativeName>
        <fullName evidence="3">GTP-binding protein BipA</fullName>
    </alternativeName>
</protein>
<dbReference type="InterPro" id="IPR047041">
    <property type="entry name" value="BipA_GTP-bd_dom"/>
</dbReference>
<dbReference type="InterPro" id="IPR035647">
    <property type="entry name" value="EFG_III/V"/>
</dbReference>
<dbReference type="GO" id="GO:0003924">
    <property type="term" value="F:GTPase activity"/>
    <property type="evidence" value="ECO:0007669"/>
    <property type="project" value="UniProtKB-UniRule"/>
</dbReference>
<keyword evidence="1 3" id="KW-0547">Nucleotide-binding</keyword>
<dbReference type="CDD" id="cd16263">
    <property type="entry name" value="BipA_III"/>
    <property type="match status" value="1"/>
</dbReference>
<comment type="catalytic activity">
    <reaction evidence="3">
        <text>GTP + H2O = GDP + phosphate + H(+)</text>
        <dbReference type="Rhea" id="RHEA:19669"/>
        <dbReference type="ChEBI" id="CHEBI:15377"/>
        <dbReference type="ChEBI" id="CHEBI:15378"/>
        <dbReference type="ChEBI" id="CHEBI:37565"/>
        <dbReference type="ChEBI" id="CHEBI:43474"/>
        <dbReference type="ChEBI" id="CHEBI:58189"/>
    </reaction>
</comment>
<evidence type="ECO:0000313" key="5">
    <source>
        <dbReference type="EMBL" id="SLM46750.1"/>
    </source>
</evidence>
<dbReference type="InterPro" id="IPR005225">
    <property type="entry name" value="Small_GTP-bd"/>
</dbReference>
<dbReference type="PANTHER" id="PTHR42908">
    <property type="entry name" value="TRANSLATION ELONGATION FACTOR-RELATED"/>
    <property type="match status" value="1"/>
</dbReference>
<dbReference type="EMBL" id="LT828648">
    <property type="protein sequence ID" value="SLM46750.1"/>
    <property type="molecule type" value="Genomic_DNA"/>
</dbReference>
<name>A0A1W1I173_9BACT</name>
<dbReference type="InterPro" id="IPR053905">
    <property type="entry name" value="EF-G-like_DII"/>
</dbReference>
<evidence type="ECO:0000256" key="3">
    <source>
        <dbReference type="HAMAP-Rule" id="MF_00849"/>
    </source>
</evidence>
<keyword evidence="3" id="KW-0690">Ribosome biogenesis</keyword>
<dbReference type="InterPro" id="IPR009000">
    <property type="entry name" value="Transl_B-barrel_sf"/>
</dbReference>
<dbReference type="GO" id="GO:0000027">
    <property type="term" value="P:ribosomal large subunit assembly"/>
    <property type="evidence" value="ECO:0007669"/>
    <property type="project" value="UniProtKB-UniRule"/>
</dbReference>
<comment type="similarity">
    <text evidence="3">Belongs to the TRAFAC class translation factor GTPase superfamily. Classic translation factor GTPase family. BipA subfamily.</text>
</comment>
<accession>A0A1W1I173</accession>
<dbReference type="PROSITE" id="PS51722">
    <property type="entry name" value="G_TR_2"/>
    <property type="match status" value="1"/>
</dbReference>
<proteinExistence type="inferred from homology"/>
<dbReference type="GO" id="GO:0043022">
    <property type="term" value="F:ribosome binding"/>
    <property type="evidence" value="ECO:0007669"/>
    <property type="project" value="UniProtKB-UniRule"/>
</dbReference>
<dbReference type="GO" id="GO:1990904">
    <property type="term" value="C:ribonucleoprotein complex"/>
    <property type="evidence" value="ECO:0007669"/>
    <property type="project" value="TreeGrafter"/>
</dbReference>
<dbReference type="Gene3D" id="2.40.30.10">
    <property type="entry name" value="Translation factors"/>
    <property type="match status" value="1"/>
</dbReference>
<dbReference type="InterPro" id="IPR048876">
    <property type="entry name" value="BipA_C"/>
</dbReference>
<dbReference type="GO" id="GO:0005525">
    <property type="term" value="F:GTP binding"/>
    <property type="evidence" value="ECO:0007669"/>
    <property type="project" value="UniProtKB-UniRule"/>
</dbReference>
<evidence type="ECO:0000259" key="4">
    <source>
        <dbReference type="PROSITE" id="PS51722"/>
    </source>
</evidence>
<keyword evidence="2 3" id="KW-0342">GTP-binding</keyword>
<dbReference type="InterPro" id="IPR000795">
    <property type="entry name" value="T_Tr_GTP-bd_dom"/>
</dbReference>